<dbReference type="Proteomes" id="UP000694544">
    <property type="component" value="Unplaced"/>
</dbReference>
<feature type="transmembrane region" description="Helical" evidence="1">
    <location>
        <begin position="115"/>
        <end position="135"/>
    </location>
</feature>
<name>A0A8C6FHK6_MOSMO</name>
<reference evidence="2" key="1">
    <citation type="submission" date="2025-08" db="UniProtKB">
        <authorList>
            <consortium name="Ensembl"/>
        </authorList>
    </citation>
    <scope>IDENTIFICATION</scope>
</reference>
<feature type="transmembrane region" description="Helical" evidence="1">
    <location>
        <begin position="17"/>
        <end position="41"/>
    </location>
</feature>
<evidence type="ECO:0000256" key="1">
    <source>
        <dbReference type="SAM" id="Phobius"/>
    </source>
</evidence>
<keyword evidence="1" id="KW-0472">Membrane</keyword>
<organism evidence="2 3">
    <name type="scientific">Moschus moschiferus</name>
    <name type="common">Siberian musk deer</name>
    <name type="synonym">Moschus sibiricus</name>
    <dbReference type="NCBI Taxonomy" id="68415"/>
    <lineage>
        <taxon>Eukaryota</taxon>
        <taxon>Metazoa</taxon>
        <taxon>Chordata</taxon>
        <taxon>Craniata</taxon>
        <taxon>Vertebrata</taxon>
        <taxon>Euteleostomi</taxon>
        <taxon>Mammalia</taxon>
        <taxon>Eutheria</taxon>
        <taxon>Laurasiatheria</taxon>
        <taxon>Artiodactyla</taxon>
        <taxon>Ruminantia</taxon>
        <taxon>Pecora</taxon>
        <taxon>Moschidae</taxon>
        <taxon>Moschus</taxon>
    </lineage>
</organism>
<evidence type="ECO:0000313" key="2">
    <source>
        <dbReference type="Ensembl" id="ENSMMSP00000005990.1"/>
    </source>
</evidence>
<sequence>MVPFSPHPLQHLLHVDFWIAAILTGVKWYLIVVLICISLIMRDVKHFFMCLLAIFMSSLEKCLFSSLAHFLIGSFIFLELSCRSCLYILEINPLSVPVFLPCFSPFFRCAKVFKFNYVTFVYFCIYFHYSGRWVIEDPAVIYVRECFAYVFL</sequence>
<dbReference type="Ensembl" id="ENSMMST00000006522.1">
    <property type="protein sequence ID" value="ENSMMSP00000005990.1"/>
    <property type="gene ID" value="ENSMMSG00000004482.1"/>
</dbReference>
<keyword evidence="1" id="KW-0812">Transmembrane</keyword>
<keyword evidence="3" id="KW-1185">Reference proteome</keyword>
<dbReference type="GeneTree" id="ENSGT01150000287069"/>
<feature type="transmembrane region" description="Helical" evidence="1">
    <location>
        <begin position="86"/>
        <end position="103"/>
    </location>
</feature>
<proteinExistence type="predicted"/>
<protein>
    <submittedName>
        <fullName evidence="2">Uncharacterized protein</fullName>
    </submittedName>
</protein>
<accession>A0A8C6FHK6</accession>
<evidence type="ECO:0000313" key="3">
    <source>
        <dbReference type="Proteomes" id="UP000694544"/>
    </source>
</evidence>
<keyword evidence="1" id="KW-1133">Transmembrane helix</keyword>
<dbReference type="AlphaFoldDB" id="A0A8C6FHK6"/>
<reference evidence="2" key="2">
    <citation type="submission" date="2025-09" db="UniProtKB">
        <authorList>
            <consortium name="Ensembl"/>
        </authorList>
    </citation>
    <scope>IDENTIFICATION</scope>
</reference>